<name>A0AAV4N571_9ARAC</name>
<dbReference type="Proteomes" id="UP001054837">
    <property type="component" value="Unassembled WGS sequence"/>
</dbReference>
<organism evidence="2 3">
    <name type="scientific">Caerostris darwini</name>
    <dbReference type="NCBI Taxonomy" id="1538125"/>
    <lineage>
        <taxon>Eukaryota</taxon>
        <taxon>Metazoa</taxon>
        <taxon>Ecdysozoa</taxon>
        <taxon>Arthropoda</taxon>
        <taxon>Chelicerata</taxon>
        <taxon>Arachnida</taxon>
        <taxon>Araneae</taxon>
        <taxon>Araneomorphae</taxon>
        <taxon>Entelegynae</taxon>
        <taxon>Araneoidea</taxon>
        <taxon>Araneidae</taxon>
        <taxon>Caerostris</taxon>
    </lineage>
</organism>
<feature type="compositionally biased region" description="Basic residues" evidence="1">
    <location>
        <begin position="41"/>
        <end position="50"/>
    </location>
</feature>
<keyword evidence="3" id="KW-1185">Reference proteome</keyword>
<accession>A0AAV4N571</accession>
<evidence type="ECO:0000313" key="2">
    <source>
        <dbReference type="EMBL" id="GIX79843.1"/>
    </source>
</evidence>
<sequence>MHVHRLGRVYFVGRNFFSQEFVTEIEEKQIKSAGRIKKNKKFLRDRREKKKSNQESAEREGKQTRNFLKGVRGENKLPAQQEKNKKLLQGIEGKNKLQ</sequence>
<gene>
    <name evidence="2" type="ORF">CDAR_56471</name>
</gene>
<evidence type="ECO:0000313" key="3">
    <source>
        <dbReference type="Proteomes" id="UP001054837"/>
    </source>
</evidence>
<dbReference type="EMBL" id="BPLQ01001231">
    <property type="protein sequence ID" value="GIX79843.1"/>
    <property type="molecule type" value="Genomic_DNA"/>
</dbReference>
<proteinExistence type="predicted"/>
<feature type="compositionally biased region" description="Basic and acidic residues" evidence="1">
    <location>
        <begin position="51"/>
        <end position="63"/>
    </location>
</feature>
<reference evidence="2 3" key="1">
    <citation type="submission" date="2021-06" db="EMBL/GenBank/DDBJ databases">
        <title>Caerostris darwini draft genome.</title>
        <authorList>
            <person name="Kono N."/>
            <person name="Arakawa K."/>
        </authorList>
    </citation>
    <scope>NUCLEOTIDE SEQUENCE [LARGE SCALE GENOMIC DNA]</scope>
</reference>
<dbReference type="AlphaFoldDB" id="A0AAV4N571"/>
<protein>
    <submittedName>
        <fullName evidence="2">Uncharacterized protein</fullName>
    </submittedName>
</protein>
<evidence type="ECO:0000256" key="1">
    <source>
        <dbReference type="SAM" id="MobiDB-lite"/>
    </source>
</evidence>
<comment type="caution">
    <text evidence="2">The sequence shown here is derived from an EMBL/GenBank/DDBJ whole genome shotgun (WGS) entry which is preliminary data.</text>
</comment>
<feature type="region of interest" description="Disordered" evidence="1">
    <location>
        <begin position="41"/>
        <end position="98"/>
    </location>
</feature>